<dbReference type="SUPFAM" id="SSF51905">
    <property type="entry name" value="FAD/NAD(P)-binding domain"/>
    <property type="match status" value="1"/>
</dbReference>
<dbReference type="Gene3D" id="2.20.25.10">
    <property type="match status" value="1"/>
</dbReference>
<dbReference type="Gene3D" id="3.30.560.10">
    <property type="entry name" value="Glucose Oxidase, domain 3"/>
    <property type="match status" value="1"/>
</dbReference>
<comment type="similarity">
    <text evidence="1">Belongs to the GMC oxidoreductase family.</text>
</comment>
<dbReference type="Pfam" id="PF00732">
    <property type="entry name" value="GMC_oxred_N"/>
    <property type="match status" value="1"/>
</dbReference>
<dbReference type="InterPro" id="IPR007867">
    <property type="entry name" value="GMC_OxRtase_C"/>
</dbReference>
<dbReference type="InterPro" id="IPR000172">
    <property type="entry name" value="GMC_OxRdtase_N"/>
</dbReference>
<reference evidence="4" key="2">
    <citation type="submission" date="2020-08" db="EMBL/GenBank/DDBJ databases">
        <title>Draft Genome Sequence of Cumin Blight Pathogen Alternaria burnsii.</title>
        <authorList>
            <person name="Feng Z."/>
        </authorList>
    </citation>
    <scope>NUCLEOTIDE SEQUENCE</scope>
    <source>
        <strain evidence="4">CBS107.38</strain>
    </source>
</reference>
<dbReference type="Gene3D" id="3.50.50.60">
    <property type="entry name" value="FAD/NAD(P)-binding domain"/>
    <property type="match status" value="1"/>
</dbReference>
<feature type="region of interest" description="Disordered" evidence="2">
    <location>
        <begin position="747"/>
        <end position="786"/>
    </location>
</feature>
<dbReference type="GeneID" id="62205987"/>
<dbReference type="EMBL" id="JAAABM010000011">
    <property type="protein sequence ID" value="KAF7673996.1"/>
    <property type="molecule type" value="Genomic_DNA"/>
</dbReference>
<evidence type="ECO:0000313" key="5">
    <source>
        <dbReference type="Proteomes" id="UP000596902"/>
    </source>
</evidence>
<organism evidence="4 5">
    <name type="scientific">Alternaria burnsii</name>
    <dbReference type="NCBI Taxonomy" id="1187904"/>
    <lineage>
        <taxon>Eukaryota</taxon>
        <taxon>Fungi</taxon>
        <taxon>Dikarya</taxon>
        <taxon>Ascomycota</taxon>
        <taxon>Pezizomycotina</taxon>
        <taxon>Dothideomycetes</taxon>
        <taxon>Pleosporomycetidae</taxon>
        <taxon>Pleosporales</taxon>
        <taxon>Pleosporineae</taxon>
        <taxon>Pleosporaceae</taxon>
        <taxon>Alternaria</taxon>
        <taxon>Alternaria sect. Alternaria</taxon>
    </lineage>
</organism>
<feature type="domain" description="Glucose-methanol-choline oxidoreductase N-terminal" evidence="3">
    <location>
        <begin position="376"/>
        <end position="390"/>
    </location>
</feature>
<dbReference type="Pfam" id="PF05199">
    <property type="entry name" value="GMC_oxred_C"/>
    <property type="match status" value="1"/>
</dbReference>
<feature type="compositionally biased region" description="Low complexity" evidence="2">
    <location>
        <begin position="767"/>
        <end position="777"/>
    </location>
</feature>
<dbReference type="InterPro" id="IPR036188">
    <property type="entry name" value="FAD/NAD-bd_sf"/>
</dbReference>
<proteinExistence type="inferred from homology"/>
<comment type="caution">
    <text evidence="4">The sequence shown here is derived from an EMBL/GenBank/DDBJ whole genome shotgun (WGS) entry which is preliminary data.</text>
</comment>
<feature type="non-terminal residue" evidence="4">
    <location>
        <position position="1"/>
    </location>
</feature>
<dbReference type="PANTHER" id="PTHR11552:SF80">
    <property type="entry name" value="GMC OXIDOREDUCTASE"/>
    <property type="match status" value="1"/>
</dbReference>
<gene>
    <name evidence="4" type="ORF">GT037_007762</name>
</gene>
<keyword evidence="5" id="KW-1185">Reference proteome</keyword>
<dbReference type="SUPFAM" id="SSF54373">
    <property type="entry name" value="FAD-linked reductases, C-terminal domain"/>
    <property type="match status" value="1"/>
</dbReference>
<feature type="compositionally biased region" description="Polar residues" evidence="2">
    <location>
        <begin position="757"/>
        <end position="766"/>
    </location>
</feature>
<protein>
    <submittedName>
        <fullName evidence="4">Alcohol oxidase</fullName>
    </submittedName>
</protein>
<dbReference type="GO" id="GO:0016614">
    <property type="term" value="F:oxidoreductase activity, acting on CH-OH group of donors"/>
    <property type="evidence" value="ECO:0007669"/>
    <property type="project" value="InterPro"/>
</dbReference>
<dbReference type="Pfam" id="PF03966">
    <property type="entry name" value="Trm112p"/>
    <property type="match status" value="1"/>
</dbReference>
<name>A0A8H7B287_9PLEO</name>
<reference evidence="4" key="1">
    <citation type="submission" date="2020-01" db="EMBL/GenBank/DDBJ databases">
        <authorList>
            <person name="Feng Z.H.Z."/>
        </authorList>
    </citation>
    <scope>NUCLEOTIDE SEQUENCE</scope>
    <source>
        <strain evidence="4">CBS107.38</strain>
    </source>
</reference>
<evidence type="ECO:0000256" key="2">
    <source>
        <dbReference type="SAM" id="MobiDB-lite"/>
    </source>
</evidence>
<dbReference type="Proteomes" id="UP000596902">
    <property type="component" value="Unassembled WGS sequence"/>
</dbReference>
<evidence type="ECO:0000256" key="1">
    <source>
        <dbReference type="ARBA" id="ARBA00010790"/>
    </source>
</evidence>
<dbReference type="PANTHER" id="PTHR11552">
    <property type="entry name" value="GLUCOSE-METHANOL-CHOLINE GMC OXIDOREDUCTASE"/>
    <property type="match status" value="1"/>
</dbReference>
<sequence length="829" mass="90559">TPPKCIIKVDVFSIMKIPAIPLLGLLSTLTSTSPLHHASCVSPHSISNSSNTYDYIVTGSDPGGGTIASNLARAGYSVLLIEAGSDASSDIRTQVLALNDFSNANVAWHFFVKHGDDEERLKRYNLLVWRLENGEYWVGKDPSAEGHVNAERLGIFYPRGATLGGSAIINAAATFLPSDSDWDFFDKGIEDGVWSAKLMREYFEKIEHNNYLDKDTPGHGFTGWLQTNIADRATHAASTLRFKVFEACLRLVGKDPEKVLDYLTSDGNYLDPMRDQSEGLWSLPYHVTPNWRRFSPRHRVLETRNLTNATLHLQLESLTTKVLFDSCSGNDTKPRAVGVEYLQGKSVYKADPRRNASSTGTLHQAFARKEVIVSGGTFNSPQILQLSGIGPKALLDKYDIPVVSDLPGVGRNLQDNYEIPVYGNAQVSLAAAPDPDAPQCTYGAPGDHKSCLDVWYKGEGPYSRGDSNSNAFLIKTPHAVEGERDVLMFAGTGRAFAGFMPTEFFNRTSYPPSTFSWSTVKIHPQNTAGYVQIQSANAIDTPEVNLNYFAEGAETDLNAMLDTVAFARRAFASTEAPVGPVISVSPPCPPGDILDTGYCRDTQIDKDWIQDQAFSHHPTSTNKVGPDSDPLAVLDTRLRPAGQNLPANQFHSSTVHETLRAIQPSNSPVPIIESHNMKLLTLNFLTCAIKTCKTNPASFPLHPRDAELEIVEADVNLAFLKNILPRLMWNELRGICSELGLPELPPTAPTPADLVEPSSTSASALDTTEATPATATEQVEEEPSQTAKDLHRILLETCIQEGKLVCGACEHEYAVKEGVANFLLPGHLV</sequence>
<dbReference type="GO" id="GO:0050660">
    <property type="term" value="F:flavin adenine dinucleotide binding"/>
    <property type="evidence" value="ECO:0007669"/>
    <property type="project" value="InterPro"/>
</dbReference>
<dbReference type="InterPro" id="IPR005651">
    <property type="entry name" value="Trm112-like"/>
</dbReference>
<accession>A0A8H7B287</accession>
<evidence type="ECO:0000313" key="4">
    <source>
        <dbReference type="EMBL" id="KAF7673996.1"/>
    </source>
</evidence>
<dbReference type="RefSeq" id="XP_038784310.1">
    <property type="nucleotide sequence ID" value="XM_038932809.1"/>
</dbReference>
<dbReference type="InterPro" id="IPR012132">
    <property type="entry name" value="GMC_OxRdtase"/>
</dbReference>
<dbReference type="PROSITE" id="PS00624">
    <property type="entry name" value="GMC_OXRED_2"/>
    <property type="match status" value="1"/>
</dbReference>
<evidence type="ECO:0000259" key="3">
    <source>
        <dbReference type="PROSITE" id="PS00624"/>
    </source>
</evidence>
<dbReference type="AlphaFoldDB" id="A0A8H7B287"/>